<feature type="compositionally biased region" description="Low complexity" evidence="2">
    <location>
        <begin position="129"/>
        <end position="180"/>
    </location>
</feature>
<keyword evidence="6" id="KW-1185">Reference proteome</keyword>
<gene>
    <name evidence="5" type="ORF">C8A00DRAFT_15496</name>
</gene>
<proteinExistence type="predicted"/>
<dbReference type="Proteomes" id="UP001302745">
    <property type="component" value="Unassembled WGS sequence"/>
</dbReference>
<evidence type="ECO:0000256" key="1">
    <source>
        <dbReference type="ARBA" id="ARBA00022729"/>
    </source>
</evidence>
<accession>A0AAN6VKN6</accession>
<dbReference type="EMBL" id="MU856945">
    <property type="protein sequence ID" value="KAK4153303.1"/>
    <property type="molecule type" value="Genomic_DNA"/>
</dbReference>
<dbReference type="PANTHER" id="PTHR40633:SF1">
    <property type="entry name" value="GPI ANCHORED SERINE-THREONINE RICH PROTEIN (AFU_ORTHOLOGUE AFUA_1G03630)"/>
    <property type="match status" value="1"/>
</dbReference>
<evidence type="ECO:0000313" key="5">
    <source>
        <dbReference type="EMBL" id="KAK4153303.1"/>
    </source>
</evidence>
<feature type="compositionally biased region" description="Polar residues" evidence="2">
    <location>
        <begin position="181"/>
        <end position="191"/>
    </location>
</feature>
<dbReference type="InterPro" id="IPR018466">
    <property type="entry name" value="Kre9/Knh1-like_N"/>
</dbReference>
<evidence type="ECO:0000259" key="4">
    <source>
        <dbReference type="Pfam" id="PF10342"/>
    </source>
</evidence>
<sequence>MRFSTASVLAFATTALCVVYDPTPGYNVITKPTEGEQVQAGSTYEIVWQPDATNPGPATIGLLGGPKSNDLTVVATIKAGIDPSTGSFDWEVPSTLGDLAIYGIKITLDSNTDIFQYGFPFQIVGGESGSSTSASATASETETEGSASATKTASGTAKSTTKSASTTASIPSSTIVTSTTQGNMSTTASRQTTITSLVTQDPPTSTGSSTSSIVTNGVASLAAGSFAMLGGVAMAVLAL</sequence>
<comment type="caution">
    <text evidence="5">The sequence shown here is derived from an EMBL/GenBank/DDBJ whole genome shotgun (WGS) entry which is preliminary data.</text>
</comment>
<reference evidence="5" key="1">
    <citation type="journal article" date="2023" name="Mol. Phylogenet. Evol.">
        <title>Genome-scale phylogeny and comparative genomics of the fungal order Sordariales.</title>
        <authorList>
            <person name="Hensen N."/>
            <person name="Bonometti L."/>
            <person name="Westerberg I."/>
            <person name="Brannstrom I.O."/>
            <person name="Guillou S."/>
            <person name="Cros-Aarteil S."/>
            <person name="Calhoun S."/>
            <person name="Haridas S."/>
            <person name="Kuo A."/>
            <person name="Mondo S."/>
            <person name="Pangilinan J."/>
            <person name="Riley R."/>
            <person name="LaButti K."/>
            <person name="Andreopoulos B."/>
            <person name="Lipzen A."/>
            <person name="Chen C."/>
            <person name="Yan M."/>
            <person name="Daum C."/>
            <person name="Ng V."/>
            <person name="Clum A."/>
            <person name="Steindorff A."/>
            <person name="Ohm R.A."/>
            <person name="Martin F."/>
            <person name="Silar P."/>
            <person name="Natvig D.O."/>
            <person name="Lalanne C."/>
            <person name="Gautier V."/>
            <person name="Ament-Velasquez S.L."/>
            <person name="Kruys A."/>
            <person name="Hutchinson M.I."/>
            <person name="Powell A.J."/>
            <person name="Barry K."/>
            <person name="Miller A.N."/>
            <person name="Grigoriev I.V."/>
            <person name="Debuchy R."/>
            <person name="Gladieux P."/>
            <person name="Hiltunen Thoren M."/>
            <person name="Johannesson H."/>
        </authorList>
    </citation>
    <scope>NUCLEOTIDE SEQUENCE</scope>
    <source>
        <strain evidence="5">CBS 538.74</strain>
    </source>
</reference>
<feature type="signal peptide" evidence="3">
    <location>
        <begin position="1"/>
        <end position="17"/>
    </location>
</feature>
<evidence type="ECO:0000256" key="2">
    <source>
        <dbReference type="SAM" id="MobiDB-lite"/>
    </source>
</evidence>
<dbReference type="PANTHER" id="PTHR40633">
    <property type="entry name" value="MATRIX PROTEIN, PUTATIVE (AFU_ORTHOLOGUE AFUA_8G05410)-RELATED"/>
    <property type="match status" value="1"/>
</dbReference>
<name>A0AAN6VKN6_9PEZI</name>
<evidence type="ECO:0000313" key="6">
    <source>
        <dbReference type="Proteomes" id="UP001302745"/>
    </source>
</evidence>
<keyword evidence="1 3" id="KW-0732">Signal</keyword>
<reference evidence="5" key="2">
    <citation type="submission" date="2023-05" db="EMBL/GenBank/DDBJ databases">
        <authorList>
            <consortium name="Lawrence Berkeley National Laboratory"/>
            <person name="Steindorff A."/>
            <person name="Hensen N."/>
            <person name="Bonometti L."/>
            <person name="Westerberg I."/>
            <person name="Brannstrom I.O."/>
            <person name="Guillou S."/>
            <person name="Cros-Aarteil S."/>
            <person name="Calhoun S."/>
            <person name="Haridas S."/>
            <person name="Kuo A."/>
            <person name="Mondo S."/>
            <person name="Pangilinan J."/>
            <person name="Riley R."/>
            <person name="Labutti K."/>
            <person name="Andreopoulos B."/>
            <person name="Lipzen A."/>
            <person name="Chen C."/>
            <person name="Yanf M."/>
            <person name="Daum C."/>
            <person name="Ng V."/>
            <person name="Clum A."/>
            <person name="Ohm R."/>
            <person name="Martin F."/>
            <person name="Silar P."/>
            <person name="Natvig D."/>
            <person name="Lalanne C."/>
            <person name="Gautier V."/>
            <person name="Ament-Velasquez S.L."/>
            <person name="Kruys A."/>
            <person name="Hutchinson M.I."/>
            <person name="Powell A.J."/>
            <person name="Barry K."/>
            <person name="Miller A.N."/>
            <person name="Grigoriev I.V."/>
            <person name="Debuchy R."/>
            <person name="Gladieux P."/>
            <person name="Thoren M.H."/>
            <person name="Johannesson H."/>
        </authorList>
    </citation>
    <scope>NUCLEOTIDE SEQUENCE</scope>
    <source>
        <strain evidence="5">CBS 538.74</strain>
    </source>
</reference>
<feature type="region of interest" description="Disordered" evidence="2">
    <location>
        <begin position="128"/>
        <end position="191"/>
    </location>
</feature>
<protein>
    <submittedName>
        <fullName evidence="5">Ser-Thr-rich glycosyl-phosphatidyl-inositol-anchored membrane family-domain-containing protein</fullName>
    </submittedName>
</protein>
<feature type="domain" description="Yeast cell wall synthesis Kre9/Knh1-like N-terminal" evidence="4">
    <location>
        <begin position="31"/>
        <end position="123"/>
    </location>
</feature>
<dbReference type="InterPro" id="IPR052982">
    <property type="entry name" value="SRP1/TIP1-like"/>
</dbReference>
<feature type="chain" id="PRO_5042980140" evidence="3">
    <location>
        <begin position="18"/>
        <end position="239"/>
    </location>
</feature>
<dbReference type="Pfam" id="PF10342">
    <property type="entry name" value="Kre9_KNH"/>
    <property type="match status" value="1"/>
</dbReference>
<dbReference type="AlphaFoldDB" id="A0AAN6VKN6"/>
<organism evidence="5 6">
    <name type="scientific">Chaetomidium leptoderma</name>
    <dbReference type="NCBI Taxonomy" id="669021"/>
    <lineage>
        <taxon>Eukaryota</taxon>
        <taxon>Fungi</taxon>
        <taxon>Dikarya</taxon>
        <taxon>Ascomycota</taxon>
        <taxon>Pezizomycotina</taxon>
        <taxon>Sordariomycetes</taxon>
        <taxon>Sordariomycetidae</taxon>
        <taxon>Sordariales</taxon>
        <taxon>Chaetomiaceae</taxon>
        <taxon>Chaetomidium</taxon>
    </lineage>
</organism>
<evidence type="ECO:0000256" key="3">
    <source>
        <dbReference type="SAM" id="SignalP"/>
    </source>
</evidence>